<dbReference type="Proteomes" id="UP000327013">
    <property type="component" value="Unassembled WGS sequence"/>
</dbReference>
<protein>
    <recommendedName>
        <fullName evidence="6">FAD/NAD(P)-binding domain-containing protein</fullName>
    </recommendedName>
</protein>
<accession>A0A5N6KYI5</accession>
<keyword evidence="4" id="KW-0560">Oxidoreductase</keyword>
<evidence type="ECO:0000256" key="5">
    <source>
        <dbReference type="SAM" id="MobiDB-lite"/>
    </source>
</evidence>
<gene>
    <name evidence="7" type="ORF">FH972_024462</name>
</gene>
<dbReference type="GO" id="GO:0005737">
    <property type="term" value="C:cytoplasm"/>
    <property type="evidence" value="ECO:0007669"/>
    <property type="project" value="TreeGrafter"/>
</dbReference>
<dbReference type="PANTHER" id="PTHR43735">
    <property type="entry name" value="APOPTOSIS-INDUCING FACTOR 1"/>
    <property type="match status" value="1"/>
</dbReference>
<dbReference type="InterPro" id="IPR023753">
    <property type="entry name" value="FAD/NAD-binding_dom"/>
</dbReference>
<dbReference type="OrthoDB" id="202203at2759"/>
<keyword evidence="3" id="KW-0274">FAD</keyword>
<evidence type="ECO:0000256" key="4">
    <source>
        <dbReference type="ARBA" id="ARBA00023002"/>
    </source>
</evidence>
<dbReference type="Gene3D" id="3.50.50.60">
    <property type="entry name" value="FAD/NAD(P)-binding domain"/>
    <property type="match status" value="2"/>
</dbReference>
<comment type="caution">
    <text evidence="7">The sequence shown here is derived from an EMBL/GenBank/DDBJ whole genome shotgun (WGS) entry which is preliminary data.</text>
</comment>
<dbReference type="Pfam" id="PF07992">
    <property type="entry name" value="Pyr_redox_2"/>
    <property type="match status" value="1"/>
</dbReference>
<dbReference type="Gene3D" id="3.50.50.100">
    <property type="match status" value="1"/>
</dbReference>
<comment type="similarity">
    <text evidence="1">Belongs to the FAD-dependent oxidoreductase family.</text>
</comment>
<organism evidence="7 8">
    <name type="scientific">Carpinus fangiana</name>
    <dbReference type="NCBI Taxonomy" id="176857"/>
    <lineage>
        <taxon>Eukaryota</taxon>
        <taxon>Viridiplantae</taxon>
        <taxon>Streptophyta</taxon>
        <taxon>Embryophyta</taxon>
        <taxon>Tracheophyta</taxon>
        <taxon>Spermatophyta</taxon>
        <taxon>Magnoliopsida</taxon>
        <taxon>eudicotyledons</taxon>
        <taxon>Gunneridae</taxon>
        <taxon>Pentapetalae</taxon>
        <taxon>rosids</taxon>
        <taxon>fabids</taxon>
        <taxon>Fagales</taxon>
        <taxon>Betulaceae</taxon>
        <taxon>Carpinus</taxon>
    </lineage>
</organism>
<feature type="region of interest" description="Disordered" evidence="5">
    <location>
        <begin position="231"/>
        <end position="253"/>
    </location>
</feature>
<sequence>MADEKLNIVVLGASFAGLSVVHHLIRQVIPAITSKSKTLAYRVIVISPSSHLYWNISAPRAAVSNDLVTHDESFIPIQNAFQQYSSQVLTWLLGVATDLDPTTRTITITTIGGGDGKNSKKRSIGHHLSKSSFEKDIHDGVPFGWHESVADDARNAEIRLNYHALIFATGSTSHSSLMSLRGPHVNTRDALDAFRSRLISAKTIVVAGGGPSGVELAGQIAYYSNKKDGPLRIPDNQGLGNKRRESDGSMVETGPFIPLPQWSGKKFRPRQIVLVSSSARLLPKLDKTLGEKAARQLKNLGVHVRIGITVRQASADSTTGLTTVQLDSGELISCDLYAPCTGVAPNTQYLPPASPLLEDGYIKTTAMPTTLRVEVPDHLLPMKGEATLTTSNVPGSRFSSSTTGSSNLSGDIDPRLYAIGDCASYSTGCVGDIYASMPVLVRNMKNDLLAYQLHANNPYGGNAEDIAELRRRDAVFTRDRRISQLVPIGGRRPGGVGILLGHHLPSLLVWLFKGRSYMAKHAIDVVEEGISPYQMDNKKAFAP</sequence>
<dbReference type="PANTHER" id="PTHR43735:SF3">
    <property type="entry name" value="FERROPTOSIS SUPPRESSOR PROTEIN 1"/>
    <property type="match status" value="1"/>
</dbReference>
<dbReference type="InterPro" id="IPR036188">
    <property type="entry name" value="FAD/NAD-bd_sf"/>
</dbReference>
<dbReference type="GO" id="GO:0004174">
    <property type="term" value="F:electron-transferring-flavoprotein dehydrogenase activity"/>
    <property type="evidence" value="ECO:0007669"/>
    <property type="project" value="TreeGrafter"/>
</dbReference>
<evidence type="ECO:0000256" key="3">
    <source>
        <dbReference type="ARBA" id="ARBA00022827"/>
    </source>
</evidence>
<evidence type="ECO:0000259" key="6">
    <source>
        <dbReference type="Pfam" id="PF07992"/>
    </source>
</evidence>
<reference evidence="7 8" key="1">
    <citation type="submission" date="2019-06" db="EMBL/GenBank/DDBJ databases">
        <title>A chromosomal-level reference genome of Carpinus fangiana (Coryloideae, Betulaceae).</title>
        <authorList>
            <person name="Yang X."/>
            <person name="Wang Z."/>
            <person name="Zhang L."/>
            <person name="Hao G."/>
            <person name="Liu J."/>
            <person name="Yang Y."/>
        </authorList>
    </citation>
    <scope>NUCLEOTIDE SEQUENCE [LARGE SCALE GENOMIC DNA]</scope>
    <source>
        <strain evidence="7">Cfa_2016G</strain>
        <tissue evidence="7">Leaf</tissue>
    </source>
</reference>
<keyword evidence="2" id="KW-0285">Flavoprotein</keyword>
<dbReference type="EMBL" id="VIBQ01000017">
    <property type="protein sequence ID" value="KAB8360726.1"/>
    <property type="molecule type" value="Genomic_DNA"/>
</dbReference>
<evidence type="ECO:0000256" key="1">
    <source>
        <dbReference type="ARBA" id="ARBA00006442"/>
    </source>
</evidence>
<evidence type="ECO:0000313" key="8">
    <source>
        <dbReference type="Proteomes" id="UP000327013"/>
    </source>
</evidence>
<dbReference type="GO" id="GO:0050660">
    <property type="term" value="F:flavin adenine dinucleotide binding"/>
    <property type="evidence" value="ECO:0007669"/>
    <property type="project" value="TreeGrafter"/>
</dbReference>
<proteinExistence type="inferred from homology"/>
<name>A0A5N6KYI5_9ROSI</name>
<feature type="region of interest" description="Disordered" evidence="5">
    <location>
        <begin position="387"/>
        <end position="406"/>
    </location>
</feature>
<evidence type="ECO:0000313" key="7">
    <source>
        <dbReference type="EMBL" id="KAB8360726.1"/>
    </source>
</evidence>
<evidence type="ECO:0000256" key="2">
    <source>
        <dbReference type="ARBA" id="ARBA00022630"/>
    </source>
</evidence>
<keyword evidence="8" id="KW-1185">Reference proteome</keyword>
<dbReference type="SUPFAM" id="SSF51905">
    <property type="entry name" value="FAD/NAD(P)-binding domain"/>
    <property type="match status" value="1"/>
</dbReference>
<feature type="compositionally biased region" description="Low complexity" evidence="5">
    <location>
        <begin position="395"/>
        <end position="406"/>
    </location>
</feature>
<feature type="domain" description="FAD/NAD(P)-binding" evidence="6">
    <location>
        <begin position="7"/>
        <end position="367"/>
    </location>
</feature>
<dbReference type="AlphaFoldDB" id="A0A5N6KYI5"/>